<dbReference type="Proteomes" id="UP000585507">
    <property type="component" value="Unassembled WGS sequence"/>
</dbReference>
<accession>A0A7W8UB21</accession>
<gene>
    <name evidence="2" type="ORF">GGD55_002632</name>
</gene>
<sequence>MIILTKMRELDIKASSARMRPLHISAASGLVCVGTTMYVVADDELHLGVFSTTELEPGDLIRLLDGALPDVKAERKRRKPDLEALVLLPPFQNFPYGALLAVGSGSRSNRCRGALLGLDVNGAVCGSPREVDLSPLLAPLKDTFPELNIEGAVVFGEELRLFQRGNKRQAANAIIRYSLSRVLDALQSPRADSIEPSATHRLDLGLVRGVPFCFTDAAALPNGDMVFCAVAEDTEDAYRDGACFGAAIGIVENGGHLRSLQRLDQPYKVEGINARLHGDRLDLLLVTDADDPGIPAALFSTSIAK</sequence>
<evidence type="ECO:0000313" key="2">
    <source>
        <dbReference type="EMBL" id="MBB5535928.1"/>
    </source>
</evidence>
<comment type="caution">
    <text evidence="2">The sequence shown here is derived from an EMBL/GenBank/DDBJ whole genome shotgun (WGS) entry which is preliminary data.</text>
</comment>
<keyword evidence="1" id="KW-1133">Transmembrane helix</keyword>
<organism evidence="2 3">
    <name type="scientific">Rhizobium giardinii</name>
    <dbReference type="NCBI Taxonomy" id="56731"/>
    <lineage>
        <taxon>Bacteria</taxon>
        <taxon>Pseudomonadati</taxon>
        <taxon>Pseudomonadota</taxon>
        <taxon>Alphaproteobacteria</taxon>
        <taxon>Hyphomicrobiales</taxon>
        <taxon>Rhizobiaceae</taxon>
        <taxon>Rhizobium/Agrobacterium group</taxon>
        <taxon>Rhizobium</taxon>
    </lineage>
</organism>
<evidence type="ECO:0000313" key="3">
    <source>
        <dbReference type="Proteomes" id="UP000585507"/>
    </source>
</evidence>
<keyword evidence="3" id="KW-1185">Reference proteome</keyword>
<keyword evidence="1" id="KW-0812">Transmembrane</keyword>
<evidence type="ECO:0000256" key="1">
    <source>
        <dbReference type="SAM" id="Phobius"/>
    </source>
</evidence>
<keyword evidence="1" id="KW-0472">Membrane</keyword>
<name>A0A7W8UB21_9HYPH</name>
<dbReference type="RefSeq" id="WP_018324945.1">
    <property type="nucleotide sequence ID" value="NZ_JACHBK010000005.1"/>
</dbReference>
<dbReference type="AlphaFoldDB" id="A0A7W8UB21"/>
<dbReference type="Pfam" id="PF22000">
    <property type="entry name" value="DUF6929"/>
    <property type="match status" value="1"/>
</dbReference>
<reference evidence="2 3" key="1">
    <citation type="submission" date="2020-08" db="EMBL/GenBank/DDBJ databases">
        <title>Genomic Encyclopedia of Type Strains, Phase IV (KMG-V): Genome sequencing to study the core and pangenomes of soil and plant-associated prokaryotes.</title>
        <authorList>
            <person name="Whitman W."/>
        </authorList>
    </citation>
    <scope>NUCLEOTIDE SEQUENCE [LARGE SCALE GENOMIC DNA]</scope>
    <source>
        <strain evidence="2 3">SEMIA 4084</strain>
    </source>
</reference>
<proteinExistence type="predicted"/>
<protein>
    <submittedName>
        <fullName evidence="2">Uncharacterized protein</fullName>
    </submittedName>
</protein>
<feature type="transmembrane region" description="Helical" evidence="1">
    <location>
        <begin position="21"/>
        <end position="41"/>
    </location>
</feature>
<dbReference type="EMBL" id="JACHBK010000005">
    <property type="protein sequence ID" value="MBB5535928.1"/>
    <property type="molecule type" value="Genomic_DNA"/>
</dbReference>
<dbReference type="InterPro" id="IPR053851">
    <property type="entry name" value="DUF6929"/>
</dbReference>